<gene>
    <name evidence="2" type="ORF">HP507_02310</name>
</gene>
<feature type="domain" description="T3SS peptide-binding chaperone" evidence="1">
    <location>
        <begin position="11"/>
        <end position="164"/>
    </location>
</feature>
<dbReference type="Pfam" id="PF22553">
    <property type="entry name" value="TY-Chap2"/>
    <property type="match status" value="1"/>
</dbReference>
<protein>
    <recommendedName>
        <fullName evidence="1">T3SS peptide-binding chaperone domain-containing protein</fullName>
    </recommendedName>
</protein>
<dbReference type="RefSeq" id="WP_175350254.1">
    <property type="nucleotide sequence ID" value="NZ_BAAAWQ010000001.1"/>
</dbReference>
<dbReference type="EMBL" id="JABMCE010000048">
    <property type="protein sequence ID" value="NUU12676.1"/>
    <property type="molecule type" value="Genomic_DNA"/>
</dbReference>
<evidence type="ECO:0000259" key="1">
    <source>
        <dbReference type="Pfam" id="PF22553"/>
    </source>
</evidence>
<comment type="caution">
    <text evidence="2">The sequence shown here is derived from an EMBL/GenBank/DDBJ whole genome shotgun (WGS) entry which is preliminary data.</text>
</comment>
<name>A0ABX2M471_9MICO</name>
<proteinExistence type="predicted"/>
<dbReference type="Proteomes" id="UP000573001">
    <property type="component" value="Unassembled WGS sequence"/>
</dbReference>
<keyword evidence="3" id="KW-1185">Reference proteome</keyword>
<evidence type="ECO:0000313" key="3">
    <source>
        <dbReference type="Proteomes" id="UP000573001"/>
    </source>
</evidence>
<sequence length="174" mass="19546">MQIAERFKLTQAWWVSSELAHRHSHFKIAETWPMDGFYHGLETFDPRSGSSVFMNLNGSIHLTRGDDRAVDGIGWQALFEAEDPHEVVKLIETAVGWTTASADPTTPRSLTYRIIAAVLGRTINDRIRFTVGTHWYGASYLTPEATPAWVSEFEGLESAVRACPDESGLPLRHF</sequence>
<accession>A0ABX2M471</accession>
<dbReference type="InterPro" id="IPR054445">
    <property type="entry name" value="T3SS_chaperone_dom"/>
</dbReference>
<organism evidence="2 3">
    <name type="scientific">Curtobacterium pusillum</name>
    <dbReference type="NCBI Taxonomy" id="69373"/>
    <lineage>
        <taxon>Bacteria</taxon>
        <taxon>Bacillati</taxon>
        <taxon>Actinomycetota</taxon>
        <taxon>Actinomycetes</taxon>
        <taxon>Micrococcales</taxon>
        <taxon>Microbacteriaceae</taxon>
        <taxon>Curtobacterium</taxon>
    </lineage>
</organism>
<evidence type="ECO:0000313" key="2">
    <source>
        <dbReference type="EMBL" id="NUU12676.1"/>
    </source>
</evidence>
<reference evidence="2 3" key="1">
    <citation type="submission" date="2020-05" db="EMBL/GenBank/DDBJ databases">
        <title>Genome Sequencing of Type Strains.</title>
        <authorList>
            <person name="Lemaire J.F."/>
            <person name="Inderbitzin P."/>
            <person name="Gregorio O.A."/>
            <person name="Collins S.B."/>
            <person name="Wespe N."/>
            <person name="Knight-Connoni V."/>
        </authorList>
    </citation>
    <scope>NUCLEOTIDE SEQUENCE [LARGE SCALE GENOMIC DNA]</scope>
    <source>
        <strain evidence="2 3">ATCC 19096</strain>
    </source>
</reference>